<organism evidence="2 3">
    <name type="scientific">Chloroherpeton thalassium (strain ATCC 35110 / GB-78)</name>
    <dbReference type="NCBI Taxonomy" id="517418"/>
    <lineage>
        <taxon>Bacteria</taxon>
        <taxon>Pseudomonadati</taxon>
        <taxon>Chlorobiota</taxon>
        <taxon>Chlorobiia</taxon>
        <taxon>Chlorobiales</taxon>
        <taxon>Chloroherpetonaceae</taxon>
        <taxon>Chloroherpeton</taxon>
    </lineage>
</organism>
<dbReference type="AlphaFoldDB" id="B3QYP6"/>
<feature type="transmembrane region" description="Helical" evidence="1">
    <location>
        <begin position="6"/>
        <end position="22"/>
    </location>
</feature>
<evidence type="ECO:0000313" key="3">
    <source>
        <dbReference type="Proteomes" id="UP000001208"/>
    </source>
</evidence>
<dbReference type="STRING" id="517418.Ctha_2670"/>
<sequence>MVSYAIHFLIFLFVYRFVRYITTPFLKRVGYYKYYSPMFFTVPLFYRVLEIHIGTSWDFFKLKSANPKTIFSYLVEGLYKLAEDVENKKVNPDTKIRGFIYYLNESSVKKFGFKTRKPNFFEWILFSLNYLELCILQSISYKRISLVKLDNIQIITIYGKELLKYKTVFKDAHDNFQRRYAIKPIITTSPAPNKKQLREVA</sequence>
<reference evidence="2 3" key="1">
    <citation type="submission" date="2008-06" db="EMBL/GenBank/DDBJ databases">
        <title>Complete sequence of Chloroherpeton thalassium ATCC 35110.</title>
        <authorList>
            <consortium name="US DOE Joint Genome Institute"/>
            <person name="Lucas S."/>
            <person name="Copeland A."/>
            <person name="Lapidus A."/>
            <person name="Glavina del Rio T."/>
            <person name="Dalin E."/>
            <person name="Tice H."/>
            <person name="Bruce D."/>
            <person name="Goodwin L."/>
            <person name="Pitluck S."/>
            <person name="Schmutz J."/>
            <person name="Larimer F."/>
            <person name="Land M."/>
            <person name="Hauser L."/>
            <person name="Kyrpides N."/>
            <person name="Mikhailova N."/>
            <person name="Liu Z."/>
            <person name="Li T."/>
            <person name="Zhao F."/>
            <person name="Overmann J."/>
            <person name="Bryant D.A."/>
            <person name="Richardson P."/>
        </authorList>
    </citation>
    <scope>NUCLEOTIDE SEQUENCE [LARGE SCALE GENOMIC DNA]</scope>
    <source>
        <strain evidence="3">ATCC 35110 / GB-78</strain>
    </source>
</reference>
<keyword evidence="1" id="KW-0472">Membrane</keyword>
<dbReference type="KEGG" id="cts:Ctha_2670"/>
<dbReference type="Proteomes" id="UP000001208">
    <property type="component" value="Chromosome"/>
</dbReference>
<dbReference type="EMBL" id="CP001100">
    <property type="protein sequence ID" value="ACF15119.1"/>
    <property type="molecule type" value="Genomic_DNA"/>
</dbReference>
<proteinExistence type="predicted"/>
<evidence type="ECO:0000256" key="1">
    <source>
        <dbReference type="SAM" id="Phobius"/>
    </source>
</evidence>
<keyword evidence="3" id="KW-1185">Reference proteome</keyword>
<gene>
    <name evidence="2" type="ordered locus">Ctha_2670</name>
</gene>
<accession>B3QYP6</accession>
<keyword evidence="1" id="KW-0812">Transmembrane</keyword>
<keyword evidence="1" id="KW-1133">Transmembrane helix</keyword>
<name>B3QYP6_CHLT3</name>
<dbReference type="eggNOG" id="ENOG50303FG">
    <property type="taxonomic scope" value="Bacteria"/>
</dbReference>
<evidence type="ECO:0000313" key="2">
    <source>
        <dbReference type="EMBL" id="ACF15119.1"/>
    </source>
</evidence>
<dbReference type="HOGENOM" id="CLU_1358438_0_0_10"/>
<protein>
    <submittedName>
        <fullName evidence="2">Uncharacterized protein</fullName>
    </submittedName>
</protein>